<comment type="caution">
    <text evidence="2">The sequence shown here is derived from an EMBL/GenBank/DDBJ whole genome shotgun (WGS) entry which is preliminary data.</text>
</comment>
<dbReference type="EMBL" id="NJAI01000002">
    <property type="protein sequence ID" value="PHM55990.1"/>
    <property type="molecule type" value="Genomic_DNA"/>
</dbReference>
<evidence type="ECO:0000259" key="1">
    <source>
        <dbReference type="Pfam" id="PF12759"/>
    </source>
</evidence>
<gene>
    <name evidence="2" type="ORF">Xhom_01452</name>
</gene>
<proteinExistence type="predicted"/>
<evidence type="ECO:0000313" key="2">
    <source>
        <dbReference type="EMBL" id="PHM55990.1"/>
    </source>
</evidence>
<organism evidence="2 3">
    <name type="scientific">Xenorhabdus hominickii</name>
    <dbReference type="NCBI Taxonomy" id="351679"/>
    <lineage>
        <taxon>Bacteria</taxon>
        <taxon>Pseudomonadati</taxon>
        <taxon>Pseudomonadota</taxon>
        <taxon>Gammaproteobacteria</taxon>
        <taxon>Enterobacterales</taxon>
        <taxon>Morganellaceae</taxon>
        <taxon>Xenorhabdus</taxon>
    </lineage>
</organism>
<protein>
    <submittedName>
        <fullName evidence="2">Transposase</fullName>
    </submittedName>
</protein>
<dbReference type="InterPro" id="IPR024431">
    <property type="entry name" value="InsA_HTH_dom"/>
</dbReference>
<name>A0A2G0Q9U3_XENHO</name>
<sequence length="43" mass="4797">MQLILINLITINEYTYQACNPGVKEQIVDMAINNSGVRDIAES</sequence>
<evidence type="ECO:0000313" key="3">
    <source>
        <dbReference type="Proteomes" id="UP000225433"/>
    </source>
</evidence>
<dbReference type="Proteomes" id="UP000225433">
    <property type="component" value="Unassembled WGS sequence"/>
</dbReference>
<dbReference type="AlphaFoldDB" id="A0A2G0Q9U3"/>
<accession>A0A2G0Q9U3</accession>
<dbReference type="OrthoDB" id="9783238at2"/>
<feature type="domain" description="Insertion element IS1 protein InsA helix-turn-helix" evidence="1">
    <location>
        <begin position="14"/>
        <end position="41"/>
    </location>
</feature>
<dbReference type="Pfam" id="PF12759">
    <property type="entry name" value="HTH_Tnp_IS1"/>
    <property type="match status" value="1"/>
</dbReference>
<reference evidence="2 3" key="1">
    <citation type="journal article" date="2017" name="Nat. Microbiol.">
        <title>Natural product diversity associated with the nematode symbionts Photorhabdus and Xenorhabdus.</title>
        <authorList>
            <person name="Tobias N.J."/>
            <person name="Wolff H."/>
            <person name="Djahanschiri B."/>
            <person name="Grundmann F."/>
            <person name="Kronenwerth M."/>
            <person name="Shi Y.M."/>
            <person name="Simonyi S."/>
            <person name="Grun P."/>
            <person name="Shapiro-Ilan D."/>
            <person name="Pidot S.J."/>
            <person name="Stinear T.P."/>
            <person name="Ebersberger I."/>
            <person name="Bode H.B."/>
        </authorList>
    </citation>
    <scope>NUCLEOTIDE SEQUENCE [LARGE SCALE GENOMIC DNA]</scope>
    <source>
        <strain evidence="2 3">DSM 17903</strain>
    </source>
</reference>